<reference evidence="1" key="1">
    <citation type="submission" date="2023-01" db="EMBL/GenBank/DDBJ databases">
        <title>Complete genome sequence of Planctobacterium marinum strain Dej080120_11.</title>
        <authorList>
            <person name="Ueki S."/>
            <person name="Maruyama F."/>
        </authorList>
    </citation>
    <scope>NUCLEOTIDE SEQUENCE</scope>
    <source>
        <strain evidence="1">Dej080120_11</strain>
    </source>
</reference>
<accession>A0AA48I7W5</accession>
<name>A0AA48I7W5_9ALTE</name>
<keyword evidence="2" id="KW-1185">Reference proteome</keyword>
<dbReference type="KEGG" id="pmaw:MACH26_31260"/>
<dbReference type="AlphaFoldDB" id="A0AA48I7W5"/>
<evidence type="ECO:0000313" key="2">
    <source>
        <dbReference type="Proteomes" id="UP001333710"/>
    </source>
</evidence>
<sequence>MGLVTVMEKLQLAPAAKLAPDTLKIAVDSLPADELAVCVNVDPEPQVLAAGNALMVALAITPAISMVNAPLDKALLLSVLVKVNVDVKVSPAAIMDASVLMVSVGA</sequence>
<dbReference type="Proteomes" id="UP001333710">
    <property type="component" value="Chromosome"/>
</dbReference>
<dbReference type="EMBL" id="AP027272">
    <property type="protein sequence ID" value="BDX07605.1"/>
    <property type="molecule type" value="Genomic_DNA"/>
</dbReference>
<proteinExistence type="predicted"/>
<organism evidence="1 2">
    <name type="scientific">Planctobacterium marinum</name>
    <dbReference type="NCBI Taxonomy" id="1631968"/>
    <lineage>
        <taxon>Bacteria</taxon>
        <taxon>Pseudomonadati</taxon>
        <taxon>Pseudomonadota</taxon>
        <taxon>Gammaproteobacteria</taxon>
        <taxon>Alteromonadales</taxon>
        <taxon>Alteromonadaceae</taxon>
        <taxon>Planctobacterium</taxon>
    </lineage>
</organism>
<gene>
    <name evidence="1" type="ORF">MACH26_31260</name>
</gene>
<evidence type="ECO:0000313" key="1">
    <source>
        <dbReference type="EMBL" id="BDX07605.1"/>
    </source>
</evidence>
<protein>
    <submittedName>
        <fullName evidence="1">Uncharacterized protein</fullName>
    </submittedName>
</protein>